<dbReference type="InterPro" id="IPR025286">
    <property type="entry name" value="MOFRL_assoc_dom"/>
</dbReference>
<accession>A0ABV2BRG3</accession>
<protein>
    <submittedName>
        <fullName evidence="1">DUF4147 domain-containing protein</fullName>
    </submittedName>
</protein>
<dbReference type="InterPro" id="IPR038614">
    <property type="entry name" value="GK_N_sf"/>
</dbReference>
<proteinExistence type="predicted"/>
<name>A0ABV2BRG3_9GAMM</name>
<keyword evidence="2" id="KW-1185">Reference proteome</keyword>
<dbReference type="InterPro" id="IPR037035">
    <property type="entry name" value="GK-like_C_sf"/>
</dbReference>
<reference evidence="1 2" key="1">
    <citation type="submission" date="2024-06" db="EMBL/GenBank/DDBJ databases">
        <authorList>
            <person name="Li F."/>
        </authorList>
    </citation>
    <scope>NUCLEOTIDE SEQUENCE [LARGE SCALE GENOMIC DNA]</scope>
    <source>
        <strain evidence="1 2">GXAS 311</strain>
    </source>
</reference>
<dbReference type="Gene3D" id="3.40.50.10180">
    <property type="entry name" value="Glycerate kinase, MOFRL-like N-terminal domain"/>
    <property type="match status" value="1"/>
</dbReference>
<dbReference type="SUPFAM" id="SSF82544">
    <property type="entry name" value="GckA/TtuD-like"/>
    <property type="match status" value="1"/>
</dbReference>
<organism evidence="1 2">
    <name type="scientific">Aliikangiella maris</name>
    <dbReference type="NCBI Taxonomy" id="3162458"/>
    <lineage>
        <taxon>Bacteria</taxon>
        <taxon>Pseudomonadati</taxon>
        <taxon>Pseudomonadota</taxon>
        <taxon>Gammaproteobacteria</taxon>
        <taxon>Oceanospirillales</taxon>
        <taxon>Pleioneaceae</taxon>
        <taxon>Aliikangiella</taxon>
    </lineage>
</organism>
<dbReference type="Proteomes" id="UP001548189">
    <property type="component" value="Unassembled WGS sequence"/>
</dbReference>
<gene>
    <name evidence="1" type="ORF">ABVT43_04245</name>
</gene>
<sequence>MNQTIKNQLIQLWQAGVNAVSGKQAVIQAFKNHPDFQPDLIIAVGKAASGMCLGALDAISAPCPAIVVTKYHHTDPQLSAKPDVEIIESAHPVPDENSLLGGKTILQAVSQMSENSKLLLLVSGGASALSECLPEETGLQDLQKITNEMLASGQSIAAINAKRKALSQIKDGKLLAQFKGLEALVFAISDVEGDDIQVIGSGTGDSRLINHKAQSQIIASNKIARDAVCAAAQTLNLPVNLNQETLYDDVFSIAPKIADALTTGQPGVYLWGGEPTIQLPANPGNGGRNQSLALAVAKEIQGKNNIHLLVAGTDGTDGPTDAAGGIINGQTFLINSQQAERDLQNANAGAYLRETDSIFISGPTNTNVMDLAIAIIE</sequence>
<comment type="caution">
    <text evidence="1">The sequence shown here is derived from an EMBL/GenBank/DDBJ whole genome shotgun (WGS) entry which is preliminary data.</text>
</comment>
<dbReference type="Pfam" id="PF05161">
    <property type="entry name" value="MOFRL"/>
    <property type="match status" value="1"/>
</dbReference>
<dbReference type="InterPro" id="IPR039760">
    <property type="entry name" value="MOFRL_protein"/>
</dbReference>
<dbReference type="InterPro" id="IPR007835">
    <property type="entry name" value="MOFRL"/>
</dbReference>
<dbReference type="EMBL" id="JBEVCJ010000003">
    <property type="protein sequence ID" value="MET1254333.1"/>
    <property type="molecule type" value="Genomic_DNA"/>
</dbReference>
<dbReference type="Pfam" id="PF13660">
    <property type="entry name" value="DUF4147"/>
    <property type="match status" value="1"/>
</dbReference>
<dbReference type="Gene3D" id="3.40.1480.10">
    <property type="entry name" value="MOFRL domain"/>
    <property type="match status" value="1"/>
</dbReference>
<evidence type="ECO:0000313" key="1">
    <source>
        <dbReference type="EMBL" id="MET1254333.1"/>
    </source>
</evidence>
<dbReference type="PANTHER" id="PTHR12227">
    <property type="entry name" value="GLYCERATE KINASE"/>
    <property type="match status" value="1"/>
</dbReference>
<dbReference type="PANTHER" id="PTHR12227:SF0">
    <property type="entry name" value="GLYCERATE KINASE"/>
    <property type="match status" value="1"/>
</dbReference>
<evidence type="ECO:0000313" key="2">
    <source>
        <dbReference type="Proteomes" id="UP001548189"/>
    </source>
</evidence>